<name>A0A7W7S2R0_9ACTN</name>
<comment type="caution">
    <text evidence="3">The sequence shown here is derived from an EMBL/GenBank/DDBJ whole genome shotgun (WGS) entry which is preliminary data.</text>
</comment>
<sequence length="423" mass="47993">MSEKVVEGWRARAMKMYLSDFAAAQAPVRLTLLAALCWVRKTEMIDGLVDLLIQLVHKISVRAEKKVENEINAELRGSYSRHYRRGLPKLLRAVTFGSSSTAFRPVMDALALLDRYADSEAVFYDAAEQVPIEHVVPEDWRDAVVDPDTGRIERIPYELCVLVALRQAIRRREIWVEGSKVWRNPDADLPPDFEDNQDVHYQAPSKPRDPAEFVADLQKRHVAALNRLNKALRKGTTGGVRITRKKGEPWIAVPPVTKQPEPARLKALKEEISRRWGVIDLLDVPKDVDHVTGFTADFTSVASRTVTDAAVLQRRLLLCLYGLGTNVGIKRVADGDEVDNEAALRRTRRLFINRNNLRAAIRTVVNETLKVRDASLWDRPAVHRHPRRLDRRARLLPPAGLPAPAPVEEHRLRAAVPARDRRR</sequence>
<evidence type="ECO:0000256" key="1">
    <source>
        <dbReference type="SAM" id="MobiDB-lite"/>
    </source>
</evidence>
<dbReference type="Proteomes" id="UP000534286">
    <property type="component" value="Unassembled WGS sequence"/>
</dbReference>
<organism evidence="3 4">
    <name type="scientific">Streptosporangium album</name>
    <dbReference type="NCBI Taxonomy" id="47479"/>
    <lineage>
        <taxon>Bacteria</taxon>
        <taxon>Bacillati</taxon>
        <taxon>Actinomycetota</taxon>
        <taxon>Actinomycetes</taxon>
        <taxon>Streptosporangiales</taxon>
        <taxon>Streptosporangiaceae</taxon>
        <taxon>Streptosporangium</taxon>
    </lineage>
</organism>
<feature type="domain" description="Tn3 transposase DDE" evidence="2">
    <location>
        <begin position="286"/>
        <end position="379"/>
    </location>
</feature>
<dbReference type="AlphaFoldDB" id="A0A7W7S2R0"/>
<dbReference type="RefSeq" id="WP_312882839.1">
    <property type="nucleotide sequence ID" value="NZ_BAABEK010000073.1"/>
</dbReference>
<protein>
    <recommendedName>
        <fullName evidence="2">Tn3 transposase DDE domain-containing protein</fullName>
    </recommendedName>
</protein>
<evidence type="ECO:0000313" key="3">
    <source>
        <dbReference type="EMBL" id="MBB4942858.1"/>
    </source>
</evidence>
<dbReference type="GO" id="GO:0006313">
    <property type="term" value="P:DNA transposition"/>
    <property type="evidence" value="ECO:0007669"/>
    <property type="project" value="InterPro"/>
</dbReference>
<accession>A0A7W7S2R0</accession>
<proteinExistence type="predicted"/>
<dbReference type="InterPro" id="IPR002513">
    <property type="entry name" value="Tn3_Tnp_DDE_dom"/>
</dbReference>
<dbReference type="Pfam" id="PF01526">
    <property type="entry name" value="DDE_Tnp_Tn3"/>
    <property type="match status" value="1"/>
</dbReference>
<feature type="region of interest" description="Disordered" evidence="1">
    <location>
        <begin position="393"/>
        <end position="423"/>
    </location>
</feature>
<keyword evidence="4" id="KW-1185">Reference proteome</keyword>
<evidence type="ECO:0000313" key="4">
    <source>
        <dbReference type="Proteomes" id="UP000534286"/>
    </source>
</evidence>
<evidence type="ECO:0000259" key="2">
    <source>
        <dbReference type="Pfam" id="PF01526"/>
    </source>
</evidence>
<gene>
    <name evidence="3" type="ORF">FHR32_007258</name>
</gene>
<dbReference type="EMBL" id="JACHJU010000004">
    <property type="protein sequence ID" value="MBB4942858.1"/>
    <property type="molecule type" value="Genomic_DNA"/>
</dbReference>
<dbReference type="GO" id="GO:0004803">
    <property type="term" value="F:transposase activity"/>
    <property type="evidence" value="ECO:0007669"/>
    <property type="project" value="InterPro"/>
</dbReference>
<reference evidence="3 4" key="1">
    <citation type="submission" date="2020-08" db="EMBL/GenBank/DDBJ databases">
        <title>Sequencing the genomes of 1000 actinobacteria strains.</title>
        <authorList>
            <person name="Klenk H.-P."/>
        </authorList>
    </citation>
    <scope>NUCLEOTIDE SEQUENCE [LARGE SCALE GENOMIC DNA]</scope>
    <source>
        <strain evidence="3 4">DSM 43023</strain>
    </source>
</reference>